<evidence type="ECO:0000313" key="3">
    <source>
        <dbReference type="Proteomes" id="UP000664859"/>
    </source>
</evidence>
<evidence type="ECO:0000313" key="2">
    <source>
        <dbReference type="EMBL" id="KAG5177389.1"/>
    </source>
</evidence>
<evidence type="ECO:0008006" key="4">
    <source>
        <dbReference type="Google" id="ProtNLM"/>
    </source>
</evidence>
<feature type="transmembrane region" description="Helical" evidence="1">
    <location>
        <begin position="12"/>
        <end position="31"/>
    </location>
</feature>
<dbReference type="Proteomes" id="UP000664859">
    <property type="component" value="Unassembled WGS sequence"/>
</dbReference>
<proteinExistence type="predicted"/>
<keyword evidence="1" id="KW-0812">Transmembrane</keyword>
<keyword evidence="3" id="KW-1185">Reference proteome</keyword>
<keyword evidence="1" id="KW-0472">Membrane</keyword>
<feature type="transmembrane region" description="Helical" evidence="1">
    <location>
        <begin position="38"/>
        <end position="58"/>
    </location>
</feature>
<dbReference type="OrthoDB" id="5523505at2759"/>
<accession>A0A835YLE3</accession>
<organism evidence="2 3">
    <name type="scientific">Tribonema minus</name>
    <dbReference type="NCBI Taxonomy" id="303371"/>
    <lineage>
        <taxon>Eukaryota</taxon>
        <taxon>Sar</taxon>
        <taxon>Stramenopiles</taxon>
        <taxon>Ochrophyta</taxon>
        <taxon>PX clade</taxon>
        <taxon>Xanthophyceae</taxon>
        <taxon>Tribonematales</taxon>
        <taxon>Tribonemataceae</taxon>
        <taxon>Tribonema</taxon>
    </lineage>
</organism>
<dbReference type="AlphaFoldDB" id="A0A835YLE3"/>
<dbReference type="Pfam" id="PF14108">
    <property type="entry name" value="ABA4-like"/>
    <property type="match status" value="1"/>
</dbReference>
<feature type="transmembrane region" description="Helical" evidence="1">
    <location>
        <begin position="116"/>
        <end position="146"/>
    </location>
</feature>
<dbReference type="InterPro" id="IPR025461">
    <property type="entry name" value="ABA4-like"/>
</dbReference>
<sequence>MPIPGLQYSDEQLFGACQLVMPAWALLILAPRFKASQAVAGVTIGFYAIFYTLLMAHATTSGGGMKLEDFNSLAGVRGLLVHPDITLAAWVHYLAFDLFTALMVTRYNLSRGEATVPLVLMAPVLFFTCMAGPVGLCAFAVLHALFNAARGQQQQRSAPAAAAAPKKST</sequence>
<dbReference type="EMBL" id="JAFCMP010000525">
    <property type="protein sequence ID" value="KAG5177389.1"/>
    <property type="molecule type" value="Genomic_DNA"/>
</dbReference>
<reference evidence="2" key="1">
    <citation type="submission" date="2021-02" db="EMBL/GenBank/DDBJ databases">
        <title>First Annotated Genome of the Yellow-green Alga Tribonema minus.</title>
        <authorList>
            <person name="Mahan K.M."/>
        </authorList>
    </citation>
    <scope>NUCLEOTIDE SEQUENCE</scope>
    <source>
        <strain evidence="2">UTEX B ZZ1240</strain>
    </source>
</reference>
<protein>
    <recommendedName>
        <fullName evidence="4">DUF4281 domain-containing protein</fullName>
    </recommendedName>
</protein>
<comment type="caution">
    <text evidence="2">The sequence shown here is derived from an EMBL/GenBank/DDBJ whole genome shotgun (WGS) entry which is preliminary data.</text>
</comment>
<keyword evidence="1" id="KW-1133">Transmembrane helix</keyword>
<gene>
    <name evidence="2" type="ORF">JKP88DRAFT_183439</name>
</gene>
<name>A0A835YLE3_9STRA</name>
<evidence type="ECO:0000256" key="1">
    <source>
        <dbReference type="SAM" id="Phobius"/>
    </source>
</evidence>